<keyword evidence="1" id="KW-0812">Transmembrane</keyword>
<name>A0A814GFV1_9BILA</name>
<dbReference type="OrthoDB" id="10027401at2759"/>
<feature type="transmembrane region" description="Helical" evidence="1">
    <location>
        <begin position="35"/>
        <end position="55"/>
    </location>
</feature>
<dbReference type="AlphaFoldDB" id="A0A814GFV1"/>
<evidence type="ECO:0000313" key="2">
    <source>
        <dbReference type="EMBL" id="CAF0995786.1"/>
    </source>
</evidence>
<sequence>MIPPELRDQLYLGFRSSLHGFILAWNNNYVWKTQLFSFWSLLISTITVYCILYISLLPFRVLLWIFSFYTVVNLETLNYLRDVSSPSNLFIHLCWFIPLLAVFIMNNLLGYENIFFSVLSSIHPQFATQLYAKPRQRFLTLLYYFLRRTTLLFSFVMFIHLLRSSSYLGRFIPALWLLNYVRHTIINTKCLSVRLILITLILLVGYIKRFQPYAMSLLHLQLASIALARELFDTYLSRIHNQLSTPNTNAVKLLGIYPGPTTLTFCGFSLSTSIVTSKSVLNPHKNVRKFLRNHYLSLLTFALPYVFLLSVPLLGFFCVGFAHGAAAYTLVIIMENEMMKKQKQ</sequence>
<feature type="transmembrane region" description="Helical" evidence="1">
    <location>
        <begin position="89"/>
        <end position="109"/>
    </location>
</feature>
<gene>
    <name evidence="2" type="ORF">GPM918_LOCUS13491</name>
    <name evidence="3" type="ORF">OVA965_LOCUS18357</name>
    <name evidence="4" type="ORF">SRO942_LOCUS13491</name>
    <name evidence="5" type="ORF">TMI583_LOCUS18369</name>
</gene>
<keyword evidence="6" id="KW-1185">Reference proteome</keyword>
<feature type="transmembrane region" description="Helical" evidence="1">
    <location>
        <begin position="61"/>
        <end position="80"/>
    </location>
</feature>
<proteinExistence type="predicted"/>
<dbReference type="Proteomes" id="UP000677228">
    <property type="component" value="Unassembled WGS sequence"/>
</dbReference>
<dbReference type="EMBL" id="CAJNOQ010003108">
    <property type="protein sequence ID" value="CAF0995786.1"/>
    <property type="molecule type" value="Genomic_DNA"/>
</dbReference>
<organism evidence="2 6">
    <name type="scientific">Didymodactylos carnosus</name>
    <dbReference type="NCBI Taxonomy" id="1234261"/>
    <lineage>
        <taxon>Eukaryota</taxon>
        <taxon>Metazoa</taxon>
        <taxon>Spiralia</taxon>
        <taxon>Gnathifera</taxon>
        <taxon>Rotifera</taxon>
        <taxon>Eurotatoria</taxon>
        <taxon>Bdelloidea</taxon>
        <taxon>Philodinida</taxon>
        <taxon>Philodinidae</taxon>
        <taxon>Didymodactylos</taxon>
    </lineage>
</organism>
<feature type="transmembrane region" description="Helical" evidence="1">
    <location>
        <begin position="290"/>
        <end position="307"/>
    </location>
</feature>
<feature type="transmembrane region" description="Helical" evidence="1">
    <location>
        <begin position="141"/>
        <end position="162"/>
    </location>
</feature>
<keyword evidence="1" id="KW-1133">Transmembrane helix</keyword>
<protein>
    <submittedName>
        <fullName evidence="2">Uncharacterized protein</fullName>
    </submittedName>
</protein>
<feature type="transmembrane region" description="Helical" evidence="1">
    <location>
        <begin position="191"/>
        <end position="207"/>
    </location>
</feature>
<evidence type="ECO:0000256" key="1">
    <source>
        <dbReference type="SAM" id="Phobius"/>
    </source>
</evidence>
<evidence type="ECO:0000313" key="3">
    <source>
        <dbReference type="EMBL" id="CAF1080908.1"/>
    </source>
</evidence>
<keyword evidence="1" id="KW-0472">Membrane</keyword>
<dbReference type="Proteomes" id="UP000681722">
    <property type="component" value="Unassembled WGS sequence"/>
</dbReference>
<dbReference type="EMBL" id="CAJNOK010009096">
    <property type="protein sequence ID" value="CAF1080908.1"/>
    <property type="molecule type" value="Genomic_DNA"/>
</dbReference>
<dbReference type="EMBL" id="CAJOBC010003108">
    <property type="protein sequence ID" value="CAF3767428.1"/>
    <property type="molecule type" value="Genomic_DNA"/>
</dbReference>
<dbReference type="Proteomes" id="UP000663829">
    <property type="component" value="Unassembled WGS sequence"/>
</dbReference>
<dbReference type="EMBL" id="CAJOBA010009112">
    <property type="protein sequence ID" value="CAF3843905.1"/>
    <property type="molecule type" value="Genomic_DNA"/>
</dbReference>
<evidence type="ECO:0000313" key="4">
    <source>
        <dbReference type="EMBL" id="CAF3767428.1"/>
    </source>
</evidence>
<reference evidence="2" key="1">
    <citation type="submission" date="2021-02" db="EMBL/GenBank/DDBJ databases">
        <authorList>
            <person name="Nowell W R."/>
        </authorList>
    </citation>
    <scope>NUCLEOTIDE SEQUENCE</scope>
</reference>
<comment type="caution">
    <text evidence="2">The sequence shown here is derived from an EMBL/GenBank/DDBJ whole genome shotgun (WGS) entry which is preliminary data.</text>
</comment>
<accession>A0A814GFV1</accession>
<feature type="transmembrane region" description="Helical" evidence="1">
    <location>
        <begin position="313"/>
        <end position="334"/>
    </location>
</feature>
<evidence type="ECO:0000313" key="6">
    <source>
        <dbReference type="Proteomes" id="UP000663829"/>
    </source>
</evidence>
<evidence type="ECO:0000313" key="5">
    <source>
        <dbReference type="EMBL" id="CAF3843905.1"/>
    </source>
</evidence>
<dbReference type="Proteomes" id="UP000682733">
    <property type="component" value="Unassembled WGS sequence"/>
</dbReference>